<dbReference type="PANTHER" id="PTHR43394:SF1">
    <property type="entry name" value="ATP-BINDING CASSETTE SUB-FAMILY B MEMBER 10, MITOCHONDRIAL"/>
    <property type="match status" value="1"/>
</dbReference>
<dbReference type="PROSITE" id="PS00211">
    <property type="entry name" value="ABC_TRANSPORTER_1"/>
    <property type="match status" value="1"/>
</dbReference>
<accession>A0A0C2XB50</accession>
<protein>
    <recommendedName>
        <fullName evidence="15">P-loop containing nucleoside triphosphate hydrolase protein</fullName>
    </recommendedName>
</protein>
<evidence type="ECO:0000256" key="7">
    <source>
        <dbReference type="ARBA" id="ARBA00022989"/>
    </source>
</evidence>
<dbReference type="SUPFAM" id="SSF52540">
    <property type="entry name" value="P-loop containing nucleoside triphosphate hydrolases"/>
    <property type="match status" value="2"/>
</dbReference>
<dbReference type="EMBL" id="KN818235">
    <property type="protein sequence ID" value="KIL66541.1"/>
    <property type="molecule type" value="Genomic_DNA"/>
</dbReference>
<dbReference type="InterPro" id="IPR011527">
    <property type="entry name" value="ABC1_TM_dom"/>
</dbReference>
<evidence type="ECO:0000313" key="13">
    <source>
        <dbReference type="EMBL" id="KIL66541.1"/>
    </source>
</evidence>
<evidence type="ECO:0000256" key="2">
    <source>
        <dbReference type="ARBA" id="ARBA00005580"/>
    </source>
</evidence>
<dbReference type="InterPro" id="IPR003439">
    <property type="entry name" value="ABC_transporter-like_ATP-bd"/>
</dbReference>
<feature type="domain" description="ABC transporter" evidence="11">
    <location>
        <begin position="462"/>
        <end position="708"/>
    </location>
</feature>
<feature type="transmembrane region" description="Helical" evidence="10">
    <location>
        <begin position="1122"/>
        <end position="1145"/>
    </location>
</feature>
<evidence type="ECO:0000256" key="6">
    <source>
        <dbReference type="ARBA" id="ARBA00022840"/>
    </source>
</evidence>
<gene>
    <name evidence="13" type="ORF">M378DRAFT_367800</name>
</gene>
<keyword evidence="14" id="KW-1185">Reference proteome</keyword>
<dbReference type="Gene3D" id="1.20.1560.10">
    <property type="entry name" value="ABC transporter type 1, transmembrane domain"/>
    <property type="match status" value="2"/>
</dbReference>
<dbReference type="InterPro" id="IPR036640">
    <property type="entry name" value="ABC1_TM_sf"/>
</dbReference>
<evidence type="ECO:0008006" key="15">
    <source>
        <dbReference type="Google" id="ProtNLM"/>
    </source>
</evidence>
<evidence type="ECO:0000256" key="5">
    <source>
        <dbReference type="ARBA" id="ARBA00022741"/>
    </source>
</evidence>
<dbReference type="CDD" id="cd18577">
    <property type="entry name" value="ABC_6TM_Pgp_ABCB1_D1_like"/>
    <property type="match status" value="1"/>
</dbReference>
<dbReference type="InterPro" id="IPR003593">
    <property type="entry name" value="AAA+_ATPase"/>
</dbReference>
<feature type="transmembrane region" description="Helical" evidence="10">
    <location>
        <begin position="134"/>
        <end position="155"/>
    </location>
</feature>
<dbReference type="FunFam" id="3.40.50.300:FF:000604">
    <property type="entry name" value="ABC transporter B family member 28"/>
    <property type="match status" value="1"/>
</dbReference>
<feature type="transmembrane region" description="Helical" evidence="10">
    <location>
        <begin position="1049"/>
        <end position="1070"/>
    </location>
</feature>
<name>A0A0C2XB50_AMAMK</name>
<feature type="domain" description="ABC transmembrane type-1" evidence="12">
    <location>
        <begin position="79"/>
        <end position="386"/>
    </location>
</feature>
<dbReference type="SUPFAM" id="SSF90123">
    <property type="entry name" value="ABC transporter transmembrane region"/>
    <property type="match status" value="2"/>
</dbReference>
<feature type="domain" description="ABC transporter" evidence="11">
    <location>
        <begin position="1327"/>
        <end position="1563"/>
    </location>
</feature>
<evidence type="ECO:0000259" key="12">
    <source>
        <dbReference type="PROSITE" id="PS50929"/>
    </source>
</evidence>
<evidence type="ECO:0000256" key="9">
    <source>
        <dbReference type="SAM" id="MobiDB-lite"/>
    </source>
</evidence>
<keyword evidence="4 10" id="KW-0812">Transmembrane</keyword>
<dbReference type="HOGENOM" id="CLU_000604_17_2_1"/>
<dbReference type="OrthoDB" id="6500128at2759"/>
<dbReference type="CDD" id="cd18578">
    <property type="entry name" value="ABC_6TM_Pgp_ABCB1_D2_like"/>
    <property type="match status" value="1"/>
</dbReference>
<dbReference type="PROSITE" id="PS50929">
    <property type="entry name" value="ABC_TM1F"/>
    <property type="match status" value="2"/>
</dbReference>
<feature type="compositionally biased region" description="Basic and acidic residues" evidence="9">
    <location>
        <begin position="942"/>
        <end position="951"/>
    </location>
</feature>
<comment type="subcellular location">
    <subcellularLocation>
        <location evidence="1">Membrane</location>
        <topology evidence="1">Multi-pass membrane protein</topology>
    </subcellularLocation>
</comment>
<dbReference type="PROSITE" id="PS50893">
    <property type="entry name" value="ABC_TRANSPORTER_2"/>
    <property type="match status" value="2"/>
</dbReference>
<dbReference type="SMART" id="SM00382">
    <property type="entry name" value="AAA"/>
    <property type="match status" value="2"/>
</dbReference>
<feature type="transmembrane region" description="Helical" evidence="10">
    <location>
        <begin position="1151"/>
        <end position="1174"/>
    </location>
</feature>
<dbReference type="FunCoup" id="A0A0C2XB50">
    <property type="interactions" value="30"/>
</dbReference>
<dbReference type="InterPro" id="IPR027417">
    <property type="entry name" value="P-loop_NTPase"/>
</dbReference>
<dbReference type="Proteomes" id="UP000054549">
    <property type="component" value="Unassembled WGS sequence"/>
</dbReference>
<feature type="transmembrane region" description="Helical" evidence="10">
    <location>
        <begin position="1242"/>
        <end position="1265"/>
    </location>
</feature>
<feature type="domain" description="ABC transmembrane type-1" evidence="12">
    <location>
        <begin position="1009"/>
        <end position="1269"/>
    </location>
</feature>
<dbReference type="GO" id="GO:0005524">
    <property type="term" value="F:ATP binding"/>
    <property type="evidence" value="ECO:0007669"/>
    <property type="project" value="UniProtKB-KW"/>
</dbReference>
<evidence type="ECO:0000256" key="8">
    <source>
        <dbReference type="ARBA" id="ARBA00023136"/>
    </source>
</evidence>
<sequence>MMNTTATNMNAKRDENDIQEQELTLRSSVYTTTSSIDSISKPPVVHIISTFPSLPPPKPSIRLLFSLLSSQHLLLLLPAILSSIIAGGVAPFMTYVVGQAFDAFARFPTDPSSSHQQEARNQLLHGVGIAALELVALAVGSLVMSSVTSFLWIWIGETNAMEVRKKVYSSVMARDMVWFDTRMGNDGVEIQDTPIGAGGLMAKFARETDDVRMASSLSSGMLIQYLTTTITCLMLGFTRSWALTLVILSAVPILTFIQGFSQSIAGPLLSSERSQTGSAATLIDRAIASISTVKAFNAGPHELSSTSHILSSLDKLGKRLSLVWATTSGLSQFVMMSMFVQGFWFGSKLVREHRILPGDVMAVFWACLIATSNLQMCIPQFITLAKGKHAMAELLTLVETDNDGAAGAVNDGAPFPLSPSAPIPSTQTKSFYSGLPYKRTSSSGRSSQLFRKITPRKCVGEIALDSVTFAYPSRPSTTVLSDASIFLPANETTFIVGSSGSGKSTIAALLSRMYHLYGEGCSGIVHLDDQDVRYIDEAWMKTHIACVRQGECVIIDGTIWDNVVLGLEEGGKGKPTKEEVEEACRAAMVHDFVKDLPDGYETRLGSGGVGLSGGQKQRLALARARLWNPTVLILDEATSALDATSRLLVFEALKRWRANKTTIVITHDLSQIEPTDFTYVLKQGRVVEQGYRGDLENPASEEARQESEFCAMLEAQMKTGGYLPEKDEGAGIEEQCHRPQQLLEHLLEEMAVETEDPDHESVEVPFTFQHDWAKKSRRTTMANWMLDVVADLTSASAPSTSPLPSGAGAIPDRRASRFVPFEAFTAKMEEDRDLKMASALASGYGNRRKEQGLKRPKSITISNNLAMPAIPSPVKTAMSRRLSLQFTPTSAVFPVGQSIPWQSQEQDDGISSATRLIYDDEEFEDDKDAVERTAGSSHAKRLGLDQRQRTPRTRWDDTKVVAFDSVHIDSKSAPSPHVSSSDEERLGRPQFWKLLLSVYPTIPYKPLFFFGLGVCLLSGAMTPLFSFLLSRLLFEVSTGAHNASLINKFGAIVLSVAALDGILMGAKYFIMEFEGMTWETKIRKRAFAKVLAQDRKFFDKENNSPARIVQVLVKDGDDARNLVAVVIGQCLVVSAMLGVGLLWALARGWQLTLAGVAIAPVFAGVMALQTGLVAKCEVRNKRAREDVAQSYYEAILNVRAIRSMSIEAAFKARFNKAADQALLTGVKGALVEGCTYGVASGLIYLAEAILFYVGAVLIASGTYTYLQMVEVLNLVVFSVTIGSQLMAFTQKIAKSVHAASDLDKLLKLSTHTDESRGVLRPSVSGPVHFSNVEFSYSERPEAQVLKGVNLHVAPGECVAIVGPSGSGKSTIASLLQRLYEPLSGVITIGGIPLHMINVEHLRNHVSVVSQNPNLFDASIAENIRYGNKAISDADVKRAAQAAHVHEFIMSLPQGYDTLVGENAALISGGQAQRIQIARALARPASILILDECTSALDPANQAAVLETIKDAKVGRTTIMVTHKLQVMKMCDRIVLVDGGEVTEEGTYEALMERRGHFAKLTGGGEWTGD</sequence>
<comment type="similarity">
    <text evidence="2">Belongs to the ABC transporter superfamily. ABCB family. Mitochondrial peptide exporter (TC 3.A.1.212) subfamily.</text>
</comment>
<evidence type="ECO:0000256" key="1">
    <source>
        <dbReference type="ARBA" id="ARBA00004141"/>
    </source>
</evidence>
<reference evidence="13 14" key="1">
    <citation type="submission" date="2014-04" db="EMBL/GenBank/DDBJ databases">
        <title>Evolutionary Origins and Diversification of the Mycorrhizal Mutualists.</title>
        <authorList>
            <consortium name="DOE Joint Genome Institute"/>
            <consortium name="Mycorrhizal Genomics Consortium"/>
            <person name="Kohler A."/>
            <person name="Kuo A."/>
            <person name="Nagy L.G."/>
            <person name="Floudas D."/>
            <person name="Copeland A."/>
            <person name="Barry K.W."/>
            <person name="Cichocki N."/>
            <person name="Veneault-Fourrey C."/>
            <person name="LaButti K."/>
            <person name="Lindquist E.A."/>
            <person name="Lipzen A."/>
            <person name="Lundell T."/>
            <person name="Morin E."/>
            <person name="Murat C."/>
            <person name="Riley R."/>
            <person name="Ohm R."/>
            <person name="Sun H."/>
            <person name="Tunlid A."/>
            <person name="Henrissat B."/>
            <person name="Grigoriev I.V."/>
            <person name="Hibbett D.S."/>
            <person name="Martin F."/>
        </authorList>
    </citation>
    <scope>NUCLEOTIDE SEQUENCE [LARGE SCALE GENOMIC DNA]</scope>
    <source>
        <strain evidence="13 14">Koide BX008</strain>
    </source>
</reference>
<dbReference type="PANTHER" id="PTHR43394">
    <property type="entry name" value="ATP-DEPENDENT PERMEASE MDL1, MITOCHONDRIAL"/>
    <property type="match status" value="1"/>
</dbReference>
<feature type="transmembrane region" description="Helical" evidence="10">
    <location>
        <begin position="360"/>
        <end position="382"/>
    </location>
</feature>
<keyword evidence="7 10" id="KW-1133">Transmembrane helix</keyword>
<dbReference type="InterPro" id="IPR017871">
    <property type="entry name" value="ABC_transporter-like_CS"/>
</dbReference>
<evidence type="ECO:0000313" key="14">
    <source>
        <dbReference type="Proteomes" id="UP000054549"/>
    </source>
</evidence>
<dbReference type="GO" id="GO:0015421">
    <property type="term" value="F:ABC-type oligopeptide transporter activity"/>
    <property type="evidence" value="ECO:0007669"/>
    <property type="project" value="TreeGrafter"/>
</dbReference>
<proteinExistence type="inferred from homology"/>
<dbReference type="InParanoid" id="A0A0C2XB50"/>
<evidence type="ECO:0000256" key="4">
    <source>
        <dbReference type="ARBA" id="ARBA00022692"/>
    </source>
</evidence>
<keyword evidence="3" id="KW-0813">Transport</keyword>
<dbReference type="InterPro" id="IPR039421">
    <property type="entry name" value="Type_1_exporter"/>
</dbReference>
<dbReference type="GO" id="GO:0005737">
    <property type="term" value="C:cytoplasm"/>
    <property type="evidence" value="ECO:0007669"/>
    <property type="project" value="UniProtKB-ARBA"/>
</dbReference>
<feature type="region of interest" description="Disordered" evidence="9">
    <location>
        <begin position="925"/>
        <end position="951"/>
    </location>
</feature>
<feature type="transmembrane region" description="Helical" evidence="10">
    <location>
        <begin position="73"/>
        <end position="97"/>
    </location>
</feature>
<keyword evidence="5" id="KW-0547">Nucleotide-binding</keyword>
<feature type="transmembrane region" description="Helical" evidence="10">
    <location>
        <begin position="1271"/>
        <end position="1288"/>
    </location>
</feature>
<keyword evidence="8 10" id="KW-0472">Membrane</keyword>
<dbReference type="GO" id="GO:0016020">
    <property type="term" value="C:membrane"/>
    <property type="evidence" value="ECO:0007669"/>
    <property type="project" value="UniProtKB-SubCell"/>
</dbReference>
<dbReference type="GO" id="GO:0016887">
    <property type="term" value="F:ATP hydrolysis activity"/>
    <property type="evidence" value="ECO:0007669"/>
    <property type="project" value="InterPro"/>
</dbReference>
<feature type="transmembrane region" description="Helical" evidence="10">
    <location>
        <begin position="320"/>
        <end position="340"/>
    </location>
</feature>
<dbReference type="STRING" id="946122.A0A0C2XB50"/>
<organism evidence="13 14">
    <name type="scientific">Amanita muscaria (strain Koide BX008)</name>
    <dbReference type="NCBI Taxonomy" id="946122"/>
    <lineage>
        <taxon>Eukaryota</taxon>
        <taxon>Fungi</taxon>
        <taxon>Dikarya</taxon>
        <taxon>Basidiomycota</taxon>
        <taxon>Agaricomycotina</taxon>
        <taxon>Agaricomycetes</taxon>
        <taxon>Agaricomycetidae</taxon>
        <taxon>Agaricales</taxon>
        <taxon>Pluteineae</taxon>
        <taxon>Amanitaceae</taxon>
        <taxon>Amanita</taxon>
    </lineage>
</organism>
<dbReference type="FunFam" id="3.40.50.300:FF:000218">
    <property type="entry name" value="Multidrug ABC transporter ATP-binding protein"/>
    <property type="match status" value="1"/>
</dbReference>
<dbReference type="Pfam" id="PF00005">
    <property type="entry name" value="ABC_tran"/>
    <property type="match status" value="2"/>
</dbReference>
<dbReference type="Gene3D" id="3.40.50.300">
    <property type="entry name" value="P-loop containing nucleotide triphosphate hydrolases"/>
    <property type="match status" value="2"/>
</dbReference>
<dbReference type="Pfam" id="PF00664">
    <property type="entry name" value="ABC_membrane"/>
    <property type="match status" value="2"/>
</dbReference>
<evidence type="ECO:0000259" key="11">
    <source>
        <dbReference type="PROSITE" id="PS50893"/>
    </source>
</evidence>
<keyword evidence="6" id="KW-0067">ATP-binding</keyword>
<evidence type="ECO:0000256" key="3">
    <source>
        <dbReference type="ARBA" id="ARBA00022448"/>
    </source>
</evidence>
<feature type="transmembrane region" description="Helical" evidence="10">
    <location>
        <begin position="1007"/>
        <end position="1029"/>
    </location>
</feature>
<evidence type="ECO:0000256" key="10">
    <source>
        <dbReference type="SAM" id="Phobius"/>
    </source>
</evidence>